<feature type="region of interest" description="Disordered" evidence="3">
    <location>
        <begin position="434"/>
        <end position="471"/>
    </location>
</feature>
<keyword evidence="7" id="KW-1185">Reference proteome</keyword>
<dbReference type="SUPFAM" id="SSF117281">
    <property type="entry name" value="Kelch motif"/>
    <property type="match status" value="1"/>
</dbReference>
<proteinExistence type="predicted"/>
<dbReference type="AlphaFoldDB" id="A0A179F8V7"/>
<dbReference type="STRING" id="1380566.A0A179F8V7"/>
<gene>
    <name evidence="6" type="ORF">VFPPC_09513</name>
</gene>
<dbReference type="InterPro" id="IPR015915">
    <property type="entry name" value="Kelch-typ_b-propeller"/>
</dbReference>
<sequence>MRRWALAVLLTALAWYNVVLATAVRAVSEKRDDNSITKPFQRRALHSVGVIGKYLYIEGGETSGYIDGQRTGKSDSYVLNHTLSIRLDQSWSLASVKYTEIQEHKPPPVNKFFMWSDTKSDVLYRYGGAVGYGVDLSLDSDINSALWKFTPDNQGAGSWTTETPSNQDVFNAMVLNTRGAAAFCPGDQLGFVVGGYGTSSTDKRFKGVDWPTSVNTPGMLRYDAKTQIWSNESTTAMSPKGVFTTGEALCVSGFVNNSLLFVIGGYTSGLNDFTNITFYDTKEKKWYWQATTGTIPRGRELFCAVGATSRNATYEIFIHGGRNQADGSFSDTYVLTIPGFHWINTGLSGSNRIDHTCTVVGNRQMLISGGIPLEWDWKPTDPWVSALGIVDMTSLQWSDSYDAKAAEYDSPQKIKDWYNNGNLASVSWSTPEVKELFSQRKGPSPGSPTAPSPTPPIAEQPSPGASPTPVGAIAGGSIGGVVVLAVIGLWFWRRKRKERKQPTEEVNDEGGHERGPTGAELHGQSKPQELPAKSYNSAVYEMPG</sequence>
<keyword evidence="5" id="KW-0732">Signal</keyword>
<evidence type="ECO:0000313" key="6">
    <source>
        <dbReference type="EMBL" id="OAQ61711.1"/>
    </source>
</evidence>
<feature type="region of interest" description="Disordered" evidence="3">
    <location>
        <begin position="497"/>
        <end position="544"/>
    </location>
</feature>
<dbReference type="EMBL" id="LSBJ02000007">
    <property type="protein sequence ID" value="OAQ61711.1"/>
    <property type="molecule type" value="Genomic_DNA"/>
</dbReference>
<dbReference type="OrthoDB" id="540004at2759"/>
<evidence type="ECO:0000256" key="4">
    <source>
        <dbReference type="SAM" id="Phobius"/>
    </source>
</evidence>
<evidence type="ECO:0000256" key="1">
    <source>
        <dbReference type="ARBA" id="ARBA00022737"/>
    </source>
</evidence>
<accession>A0A179F8V7</accession>
<keyword evidence="4" id="KW-0812">Transmembrane</keyword>
<dbReference type="Gene3D" id="2.120.10.80">
    <property type="entry name" value="Kelch-type beta propeller"/>
    <property type="match status" value="2"/>
</dbReference>
<evidence type="ECO:0000256" key="3">
    <source>
        <dbReference type="SAM" id="MobiDB-lite"/>
    </source>
</evidence>
<reference evidence="6 7" key="1">
    <citation type="journal article" date="2016" name="PLoS Pathog.">
        <title>Biosynthesis of antibiotic leucinostatins in bio-control fungus Purpureocillium lilacinum and their inhibition on phytophthora revealed by genome mining.</title>
        <authorList>
            <person name="Wang G."/>
            <person name="Liu Z."/>
            <person name="Lin R."/>
            <person name="Li E."/>
            <person name="Mao Z."/>
            <person name="Ling J."/>
            <person name="Yang Y."/>
            <person name="Yin W.B."/>
            <person name="Xie B."/>
        </authorList>
    </citation>
    <scope>NUCLEOTIDE SEQUENCE [LARGE SCALE GENOMIC DNA]</scope>
    <source>
        <strain evidence="6">170</strain>
    </source>
</reference>
<feature type="signal peptide" evidence="5">
    <location>
        <begin position="1"/>
        <end position="21"/>
    </location>
</feature>
<evidence type="ECO:0000256" key="5">
    <source>
        <dbReference type="SAM" id="SignalP"/>
    </source>
</evidence>
<feature type="chain" id="PRO_5008101398" evidence="5">
    <location>
        <begin position="22"/>
        <end position="544"/>
    </location>
</feature>
<dbReference type="PANTHER" id="PTHR47435">
    <property type="entry name" value="KELCH REPEAT PROTEIN (AFU_ORTHOLOGUE AFUA_5G12780)"/>
    <property type="match status" value="1"/>
</dbReference>
<dbReference type="GO" id="GO:0019760">
    <property type="term" value="P:glucosinolate metabolic process"/>
    <property type="evidence" value="ECO:0007669"/>
    <property type="project" value="UniProtKB-ARBA"/>
</dbReference>
<keyword evidence="1" id="KW-0677">Repeat</keyword>
<organism evidence="6 7">
    <name type="scientific">Pochonia chlamydosporia 170</name>
    <dbReference type="NCBI Taxonomy" id="1380566"/>
    <lineage>
        <taxon>Eukaryota</taxon>
        <taxon>Fungi</taxon>
        <taxon>Dikarya</taxon>
        <taxon>Ascomycota</taxon>
        <taxon>Pezizomycotina</taxon>
        <taxon>Sordariomycetes</taxon>
        <taxon>Hypocreomycetidae</taxon>
        <taxon>Hypocreales</taxon>
        <taxon>Clavicipitaceae</taxon>
        <taxon>Pochonia</taxon>
    </lineage>
</organism>
<keyword evidence="2" id="KW-0408">Iron</keyword>
<dbReference type="GeneID" id="28852030"/>
<dbReference type="KEGG" id="pchm:VFPPC_09513"/>
<name>A0A179F8V7_METCM</name>
<dbReference type="RefSeq" id="XP_018139415.1">
    <property type="nucleotide sequence ID" value="XM_018288036.1"/>
</dbReference>
<feature type="compositionally biased region" description="Pro residues" evidence="3">
    <location>
        <begin position="445"/>
        <end position="458"/>
    </location>
</feature>
<protein>
    <submittedName>
        <fullName evidence="6">Kelch repeat protein</fullName>
    </submittedName>
</protein>
<dbReference type="PANTHER" id="PTHR47435:SF4">
    <property type="entry name" value="KELCH REPEAT PROTEIN (AFU_ORTHOLOGUE AFUA_5G12780)"/>
    <property type="match status" value="1"/>
</dbReference>
<keyword evidence="4" id="KW-0472">Membrane</keyword>
<evidence type="ECO:0000313" key="7">
    <source>
        <dbReference type="Proteomes" id="UP000078397"/>
    </source>
</evidence>
<keyword evidence="4" id="KW-1133">Transmembrane helix</keyword>
<comment type="caution">
    <text evidence="6">The sequence shown here is derived from an EMBL/GenBank/DDBJ whole genome shotgun (WGS) entry which is preliminary data.</text>
</comment>
<dbReference type="Proteomes" id="UP000078397">
    <property type="component" value="Unassembled WGS sequence"/>
</dbReference>
<evidence type="ECO:0000256" key="2">
    <source>
        <dbReference type="ARBA" id="ARBA00023004"/>
    </source>
</evidence>
<feature type="transmembrane region" description="Helical" evidence="4">
    <location>
        <begin position="470"/>
        <end position="492"/>
    </location>
</feature>